<dbReference type="AlphaFoldDB" id="A0AAD7T265"/>
<sequence>MVKLSGIHRDGAQQRSEIDLRGNYGTAPAYLECHPGCTSLQIQEAVAGSPGRCSLAGSLLYNVTRAVSPLSAAERASFFCICTVPGVVGWVSVINGCGCKTSEGRRGEARRSGSTALASLRAVLQRLRSHGVLLTDMRPGPGARRGDAASSQ</sequence>
<comment type="caution">
    <text evidence="1">The sequence shown here is derived from an EMBL/GenBank/DDBJ whole genome shotgun (WGS) entry which is preliminary data.</text>
</comment>
<evidence type="ECO:0000313" key="2">
    <source>
        <dbReference type="Proteomes" id="UP001221898"/>
    </source>
</evidence>
<organism evidence="1 2">
    <name type="scientific">Aldrovandia affinis</name>
    <dbReference type="NCBI Taxonomy" id="143900"/>
    <lineage>
        <taxon>Eukaryota</taxon>
        <taxon>Metazoa</taxon>
        <taxon>Chordata</taxon>
        <taxon>Craniata</taxon>
        <taxon>Vertebrata</taxon>
        <taxon>Euteleostomi</taxon>
        <taxon>Actinopterygii</taxon>
        <taxon>Neopterygii</taxon>
        <taxon>Teleostei</taxon>
        <taxon>Notacanthiformes</taxon>
        <taxon>Halosauridae</taxon>
        <taxon>Aldrovandia</taxon>
    </lineage>
</organism>
<protein>
    <submittedName>
        <fullName evidence="1">Uncharacterized protein</fullName>
    </submittedName>
</protein>
<dbReference type="Proteomes" id="UP001221898">
    <property type="component" value="Unassembled WGS sequence"/>
</dbReference>
<evidence type="ECO:0000313" key="1">
    <source>
        <dbReference type="EMBL" id="KAJ8413059.1"/>
    </source>
</evidence>
<dbReference type="EMBL" id="JAINUG010000017">
    <property type="protein sequence ID" value="KAJ8413059.1"/>
    <property type="molecule type" value="Genomic_DNA"/>
</dbReference>
<name>A0AAD7T265_9TELE</name>
<proteinExistence type="predicted"/>
<gene>
    <name evidence="1" type="ORF">AAFF_G00106410</name>
</gene>
<accession>A0AAD7T265</accession>
<reference evidence="1" key="1">
    <citation type="journal article" date="2023" name="Science">
        <title>Genome structures resolve the early diversification of teleost fishes.</title>
        <authorList>
            <person name="Parey E."/>
            <person name="Louis A."/>
            <person name="Montfort J."/>
            <person name="Bouchez O."/>
            <person name="Roques C."/>
            <person name="Iampietro C."/>
            <person name="Lluch J."/>
            <person name="Castinel A."/>
            <person name="Donnadieu C."/>
            <person name="Desvignes T."/>
            <person name="Floi Bucao C."/>
            <person name="Jouanno E."/>
            <person name="Wen M."/>
            <person name="Mejri S."/>
            <person name="Dirks R."/>
            <person name="Jansen H."/>
            <person name="Henkel C."/>
            <person name="Chen W.J."/>
            <person name="Zahm M."/>
            <person name="Cabau C."/>
            <person name="Klopp C."/>
            <person name="Thompson A.W."/>
            <person name="Robinson-Rechavi M."/>
            <person name="Braasch I."/>
            <person name="Lecointre G."/>
            <person name="Bobe J."/>
            <person name="Postlethwait J.H."/>
            <person name="Berthelot C."/>
            <person name="Roest Crollius H."/>
            <person name="Guiguen Y."/>
        </authorList>
    </citation>
    <scope>NUCLEOTIDE SEQUENCE</scope>
    <source>
        <strain evidence="1">NC1722</strain>
    </source>
</reference>
<keyword evidence="2" id="KW-1185">Reference proteome</keyword>